<evidence type="ECO:0000313" key="2">
    <source>
        <dbReference type="EMBL" id="KAJ1350406.1"/>
    </source>
</evidence>
<sequence>MTKLPTNSTVISLLITVSTVLGCGVLPAGQESSRTFTVTGFTTLPVAMVYTSAVNAVRFPGIATSEASARGFVQRLVMQTVFDVLERQARSALLPDAVISAILDQLTVKVVYNPMNCPLVTGPEEMHNAVNMDEIYCIIVGNTVTGICTVKMNANRKCDMPVGAMVEITTINGTHLTISGTFSTTNIIMANWSRAMWQGVVDRAVRILASGKFGSPFLSARVTVGGN</sequence>
<dbReference type="PROSITE" id="PS51257">
    <property type="entry name" value="PROKAR_LIPOPROTEIN"/>
    <property type="match status" value="1"/>
</dbReference>
<dbReference type="EMBL" id="JAHQIW010000856">
    <property type="protein sequence ID" value="KAJ1350406.1"/>
    <property type="molecule type" value="Genomic_DNA"/>
</dbReference>
<proteinExistence type="predicted"/>
<feature type="signal peptide" evidence="1">
    <location>
        <begin position="1"/>
        <end position="22"/>
    </location>
</feature>
<gene>
    <name evidence="2" type="ORF">KIN20_006191</name>
</gene>
<evidence type="ECO:0000256" key="1">
    <source>
        <dbReference type="SAM" id="SignalP"/>
    </source>
</evidence>
<comment type="caution">
    <text evidence="2">The sequence shown here is derived from an EMBL/GenBank/DDBJ whole genome shotgun (WGS) entry which is preliminary data.</text>
</comment>
<evidence type="ECO:0000313" key="3">
    <source>
        <dbReference type="Proteomes" id="UP001196413"/>
    </source>
</evidence>
<organism evidence="2 3">
    <name type="scientific">Parelaphostrongylus tenuis</name>
    <name type="common">Meningeal worm</name>
    <dbReference type="NCBI Taxonomy" id="148309"/>
    <lineage>
        <taxon>Eukaryota</taxon>
        <taxon>Metazoa</taxon>
        <taxon>Ecdysozoa</taxon>
        <taxon>Nematoda</taxon>
        <taxon>Chromadorea</taxon>
        <taxon>Rhabditida</taxon>
        <taxon>Rhabditina</taxon>
        <taxon>Rhabditomorpha</taxon>
        <taxon>Strongyloidea</taxon>
        <taxon>Metastrongylidae</taxon>
        <taxon>Parelaphostrongylus</taxon>
    </lineage>
</organism>
<keyword evidence="1" id="KW-0732">Signal</keyword>
<accession>A0AAD5MJT3</accession>
<keyword evidence="3" id="KW-1185">Reference proteome</keyword>
<name>A0AAD5MJT3_PARTN</name>
<reference evidence="2" key="1">
    <citation type="submission" date="2021-06" db="EMBL/GenBank/DDBJ databases">
        <title>Parelaphostrongylus tenuis whole genome reference sequence.</title>
        <authorList>
            <person name="Garwood T.J."/>
            <person name="Larsen P.A."/>
            <person name="Fountain-Jones N.M."/>
            <person name="Garbe J.R."/>
            <person name="Macchietto M.G."/>
            <person name="Kania S.A."/>
            <person name="Gerhold R.W."/>
            <person name="Richards J.E."/>
            <person name="Wolf T.M."/>
        </authorList>
    </citation>
    <scope>NUCLEOTIDE SEQUENCE</scope>
    <source>
        <strain evidence="2">MNPRO001-30</strain>
        <tissue evidence="2">Meninges</tissue>
    </source>
</reference>
<dbReference type="Proteomes" id="UP001196413">
    <property type="component" value="Unassembled WGS sequence"/>
</dbReference>
<protein>
    <submittedName>
        <fullName evidence="2">Uncharacterized protein</fullName>
    </submittedName>
</protein>
<dbReference type="AlphaFoldDB" id="A0AAD5MJT3"/>
<feature type="chain" id="PRO_5042219576" evidence="1">
    <location>
        <begin position="23"/>
        <end position="227"/>
    </location>
</feature>